<keyword evidence="3" id="KW-1185">Reference proteome</keyword>
<accession>A0A9P7GQM8</accession>
<dbReference type="OrthoDB" id="27934at2759"/>
<sequence length="346" mass="38364">MIRNQLPIFDLDSQSILGKRKAEAEASSPRPSKHPNLDLNSQPTFKEQILEDTGGHSRPSLLDQSHNIDDTVPNKTILPNPKRSTLASQKLQHKKLTTPFRSPLLKQPKSAPAPVSKDATLEVLSVLPQSNTTVSLSPTALSEVDMTPTKTKHRTQRAATQFKSPLSLNVSSKLNFSIRMTPTIQALERQLHLLKRAIKVKQDGEEGTLRALVKKWTEAGREVAWEVWDLVKDNASSDDQGWGASPKGTLKKTGFADSWGWNDKKEKPMQERNWGWSIEPIIDTIEDTTATADSEEPGTGAGPCLGLDDDIDEKQQDTLGTMLMQLGITPETLGWNEEDGMFQDDE</sequence>
<dbReference type="AlphaFoldDB" id="A0A9P7GQM8"/>
<dbReference type="Proteomes" id="UP000717328">
    <property type="component" value="Unassembled WGS sequence"/>
</dbReference>
<comment type="caution">
    <text evidence="2">The sequence shown here is derived from an EMBL/GenBank/DDBJ whole genome shotgun (WGS) entry which is preliminary data.</text>
</comment>
<dbReference type="PANTHER" id="PTHR28527">
    <property type="entry name" value="MATING-TYPE SWITCHING PROTEIN SWI2-RELATED"/>
    <property type="match status" value="1"/>
</dbReference>
<organism evidence="2 3">
    <name type="scientific">Sphagnurus paluster</name>
    <dbReference type="NCBI Taxonomy" id="117069"/>
    <lineage>
        <taxon>Eukaryota</taxon>
        <taxon>Fungi</taxon>
        <taxon>Dikarya</taxon>
        <taxon>Basidiomycota</taxon>
        <taxon>Agaricomycotina</taxon>
        <taxon>Agaricomycetes</taxon>
        <taxon>Agaricomycetidae</taxon>
        <taxon>Agaricales</taxon>
        <taxon>Tricholomatineae</taxon>
        <taxon>Lyophyllaceae</taxon>
        <taxon>Sphagnurus</taxon>
    </lineage>
</organism>
<evidence type="ECO:0000256" key="1">
    <source>
        <dbReference type="SAM" id="MobiDB-lite"/>
    </source>
</evidence>
<dbReference type="PANTHER" id="PTHR28527:SF1">
    <property type="entry name" value="SWI5-DEPENDENT RECOMBINATION DNA REPAIR PROTEIN 1"/>
    <property type="match status" value="1"/>
</dbReference>
<name>A0A9P7GQM8_9AGAR</name>
<evidence type="ECO:0000313" key="3">
    <source>
        <dbReference type="Proteomes" id="UP000717328"/>
    </source>
</evidence>
<protein>
    <submittedName>
        <fullName evidence="2">Uncharacterized protein</fullName>
    </submittedName>
</protein>
<dbReference type="EMBL" id="JABCKI010000007">
    <property type="protein sequence ID" value="KAG5654488.1"/>
    <property type="molecule type" value="Genomic_DNA"/>
</dbReference>
<feature type="region of interest" description="Disordered" evidence="1">
    <location>
        <begin position="16"/>
        <end position="91"/>
    </location>
</feature>
<feature type="region of interest" description="Disordered" evidence="1">
    <location>
        <begin position="290"/>
        <end position="311"/>
    </location>
</feature>
<dbReference type="Gene3D" id="6.10.140.1020">
    <property type="match status" value="1"/>
</dbReference>
<reference evidence="2" key="1">
    <citation type="submission" date="2021-02" db="EMBL/GenBank/DDBJ databases">
        <authorList>
            <person name="Nieuwenhuis M."/>
            <person name="Van De Peppel L.J.J."/>
        </authorList>
    </citation>
    <scope>NUCLEOTIDE SEQUENCE</scope>
    <source>
        <strain evidence="2">D49</strain>
    </source>
</reference>
<dbReference type="GO" id="GO:0006310">
    <property type="term" value="P:DNA recombination"/>
    <property type="evidence" value="ECO:0007669"/>
    <property type="project" value="TreeGrafter"/>
</dbReference>
<feature type="region of interest" description="Disordered" evidence="1">
    <location>
        <begin position="236"/>
        <end position="263"/>
    </location>
</feature>
<gene>
    <name evidence="2" type="ORF">H0H81_001987</name>
</gene>
<reference evidence="2" key="2">
    <citation type="submission" date="2021-10" db="EMBL/GenBank/DDBJ databases">
        <title>Phylogenomics reveals ancestral predisposition of the termite-cultivated fungus Termitomyces towards a domesticated lifestyle.</title>
        <authorList>
            <person name="Auxier B."/>
            <person name="Grum-Grzhimaylo A."/>
            <person name="Cardenas M.E."/>
            <person name="Lodge J.D."/>
            <person name="Laessoe T."/>
            <person name="Pedersen O."/>
            <person name="Smith M.E."/>
            <person name="Kuyper T.W."/>
            <person name="Franco-Molano E.A."/>
            <person name="Baroni T.J."/>
            <person name="Aanen D.K."/>
        </authorList>
    </citation>
    <scope>NUCLEOTIDE SEQUENCE</scope>
    <source>
        <strain evidence="2">D49</strain>
    </source>
</reference>
<evidence type="ECO:0000313" key="2">
    <source>
        <dbReference type="EMBL" id="KAG5654488.1"/>
    </source>
</evidence>
<proteinExistence type="predicted"/>